<evidence type="ECO:0000313" key="1">
    <source>
        <dbReference type="EMBL" id="MDQ0176742.1"/>
    </source>
</evidence>
<evidence type="ECO:0000313" key="2">
    <source>
        <dbReference type="Proteomes" id="UP001223586"/>
    </source>
</evidence>
<dbReference type="EMBL" id="JAUSTT010000015">
    <property type="protein sequence ID" value="MDQ0176742.1"/>
    <property type="molecule type" value="Genomic_DNA"/>
</dbReference>
<dbReference type="RefSeq" id="WP_307230134.1">
    <property type="nucleotide sequence ID" value="NZ_JAUSTT010000015.1"/>
</dbReference>
<reference evidence="1 2" key="1">
    <citation type="submission" date="2023-07" db="EMBL/GenBank/DDBJ databases">
        <title>Genomic Encyclopedia of Type Strains, Phase IV (KMG-IV): sequencing the most valuable type-strain genomes for metagenomic binning, comparative biology and taxonomic classification.</title>
        <authorList>
            <person name="Goeker M."/>
        </authorList>
    </citation>
    <scope>NUCLEOTIDE SEQUENCE [LARGE SCALE GENOMIC DNA]</scope>
    <source>
        <strain evidence="1 2">DSM 23837</strain>
    </source>
</reference>
<proteinExistence type="predicted"/>
<sequence length="243" mass="27369">MAEPATTGKRCKRIEDMQIGDYIKVHGINNKGYFSGDAGRSELPLPYTQIPQSLDRSNNFYFYAVKVAKGLLVADRVIVTIKSISWSYFNTKMLMQGHLQPDPFDGRTKIFVRSLTGGVAYADQNGNKSKRGYEGGGRYGSVFGAWPTNNEWDRFIVNFPLNKVQKGKTLDDVFHWTLASTLCQDTTGTDEFIYIDGNPPTGNSKNTKITRGDRSSLKALNRFDLNYVGSIINGFRPVFEYRE</sequence>
<comment type="caution">
    <text evidence="1">The sequence shown here is derived from an EMBL/GenBank/DDBJ whole genome shotgun (WGS) entry which is preliminary data.</text>
</comment>
<gene>
    <name evidence="1" type="ORF">J2S08_002600</name>
</gene>
<dbReference type="Proteomes" id="UP001223586">
    <property type="component" value="Unassembled WGS sequence"/>
</dbReference>
<protein>
    <submittedName>
        <fullName evidence="1">Uncharacterized protein</fullName>
    </submittedName>
</protein>
<organism evidence="1 2">
    <name type="scientific">Bacillus chungangensis</name>
    <dbReference type="NCBI Taxonomy" id="587633"/>
    <lineage>
        <taxon>Bacteria</taxon>
        <taxon>Bacillati</taxon>
        <taxon>Bacillota</taxon>
        <taxon>Bacilli</taxon>
        <taxon>Bacillales</taxon>
        <taxon>Bacillaceae</taxon>
        <taxon>Bacillus</taxon>
    </lineage>
</organism>
<keyword evidence="2" id="KW-1185">Reference proteome</keyword>
<name>A0ABT9WU26_9BACI</name>
<accession>A0ABT9WU26</accession>